<dbReference type="AlphaFoldDB" id="A0A367EEU6"/>
<dbReference type="PANTHER" id="PTHR43712:SF2">
    <property type="entry name" value="O-METHYLTRANSFERASE CICE"/>
    <property type="match status" value="1"/>
</dbReference>
<reference evidence="7 8" key="1">
    <citation type="submission" date="2018-06" db="EMBL/GenBank/DDBJ databases">
        <title>Streptomyces reniochalinae sp. nov. and Streptomyces diacarnus sp. nov. from marine sponges.</title>
        <authorList>
            <person name="Li L."/>
        </authorList>
    </citation>
    <scope>NUCLEOTIDE SEQUENCE [LARGE SCALE GENOMIC DNA]</scope>
    <source>
        <strain evidence="7 8">LHW50302</strain>
    </source>
</reference>
<feature type="domain" description="O-methyltransferase C-terminal" evidence="5">
    <location>
        <begin position="126"/>
        <end position="337"/>
    </location>
</feature>
<dbReference type="OrthoDB" id="4145676at2"/>
<evidence type="ECO:0000256" key="4">
    <source>
        <dbReference type="PIRSR" id="PIRSR005739-1"/>
    </source>
</evidence>
<dbReference type="RefSeq" id="WP_114017393.1">
    <property type="nucleotide sequence ID" value="NZ_QOIM01000039.1"/>
</dbReference>
<feature type="domain" description="O-methyltransferase dimerisation" evidence="6">
    <location>
        <begin position="26"/>
        <end position="92"/>
    </location>
</feature>
<dbReference type="Gene3D" id="1.10.10.10">
    <property type="entry name" value="Winged helix-like DNA-binding domain superfamily/Winged helix DNA-binding domain"/>
    <property type="match status" value="1"/>
</dbReference>
<gene>
    <name evidence="7" type="ORF">DQ392_21865</name>
</gene>
<evidence type="ECO:0000259" key="6">
    <source>
        <dbReference type="Pfam" id="PF08100"/>
    </source>
</evidence>
<keyword evidence="1" id="KW-0489">Methyltransferase</keyword>
<name>A0A367EEU6_9ACTN</name>
<keyword evidence="3" id="KW-0949">S-adenosyl-L-methionine</keyword>
<dbReference type="Gene3D" id="3.40.50.150">
    <property type="entry name" value="Vaccinia Virus protein VP39"/>
    <property type="match status" value="1"/>
</dbReference>
<organism evidence="7 8">
    <name type="scientific">Streptomyces reniochalinae</name>
    <dbReference type="NCBI Taxonomy" id="2250578"/>
    <lineage>
        <taxon>Bacteria</taxon>
        <taxon>Bacillati</taxon>
        <taxon>Actinomycetota</taxon>
        <taxon>Actinomycetes</taxon>
        <taxon>Kitasatosporales</taxon>
        <taxon>Streptomycetaceae</taxon>
        <taxon>Streptomyces</taxon>
    </lineage>
</organism>
<dbReference type="InterPro" id="IPR036388">
    <property type="entry name" value="WH-like_DNA-bd_sf"/>
</dbReference>
<evidence type="ECO:0000256" key="2">
    <source>
        <dbReference type="ARBA" id="ARBA00022679"/>
    </source>
</evidence>
<evidence type="ECO:0000256" key="3">
    <source>
        <dbReference type="ARBA" id="ARBA00022691"/>
    </source>
</evidence>
<dbReference type="Proteomes" id="UP000253507">
    <property type="component" value="Unassembled WGS sequence"/>
</dbReference>
<dbReference type="GO" id="GO:0046983">
    <property type="term" value="F:protein dimerization activity"/>
    <property type="evidence" value="ECO:0007669"/>
    <property type="project" value="InterPro"/>
</dbReference>
<dbReference type="InterPro" id="IPR036390">
    <property type="entry name" value="WH_DNA-bd_sf"/>
</dbReference>
<keyword evidence="2" id="KW-0808">Transferase</keyword>
<keyword evidence="8" id="KW-1185">Reference proteome</keyword>
<dbReference type="InterPro" id="IPR001077">
    <property type="entry name" value="COMT_C"/>
</dbReference>
<proteinExistence type="predicted"/>
<dbReference type="Gene3D" id="1.10.287.1350">
    <property type="match status" value="1"/>
</dbReference>
<dbReference type="InterPro" id="IPR016461">
    <property type="entry name" value="COMT-like"/>
</dbReference>
<accession>A0A367EEU6</accession>
<sequence>MSQETSADFTKAYREEMNHMHVTRLVGSGWFSRALAAAARLGIADLVADQPLSDDEIADKTDSDPRVMRRLMQMLTFWGVFVRDEAGRYVLSENFAPLRDDHPWSMRNYCILMAETYDDAFGGILETVRTGKSGFRAVFGTSLYEWLEREENAETAAIFDRAMAELSRPVAAVLARQRDFSDVRTVVDVGGGGAGMVSGLVAAHPHLKGVCADRASVCERGPAQLEKTLNADVAARVSFQPTDIFESVPDGGDLYLLKNVLHDWTPKSGLRILTAIHAAMRRTAEAEGKSPRLLVMEPLVEQDADAVRGMFQLVVCEEGTLGLDQDGIREIIAAAGFEVTATDRLMSNHTVLECALADA</sequence>
<dbReference type="Pfam" id="PF00891">
    <property type="entry name" value="Methyltransf_2"/>
    <property type="match status" value="1"/>
</dbReference>
<dbReference type="PIRSF" id="PIRSF005739">
    <property type="entry name" value="O-mtase"/>
    <property type="match status" value="1"/>
</dbReference>
<comment type="caution">
    <text evidence="7">The sequence shown here is derived from an EMBL/GenBank/DDBJ whole genome shotgun (WGS) entry which is preliminary data.</text>
</comment>
<evidence type="ECO:0000256" key="1">
    <source>
        <dbReference type="ARBA" id="ARBA00022603"/>
    </source>
</evidence>
<evidence type="ECO:0000313" key="8">
    <source>
        <dbReference type="Proteomes" id="UP000253507"/>
    </source>
</evidence>
<dbReference type="SUPFAM" id="SSF46785">
    <property type="entry name" value="Winged helix' DNA-binding domain"/>
    <property type="match status" value="1"/>
</dbReference>
<dbReference type="PANTHER" id="PTHR43712">
    <property type="entry name" value="PUTATIVE (AFU_ORTHOLOGUE AFUA_4G14580)-RELATED"/>
    <property type="match status" value="1"/>
</dbReference>
<protein>
    <submittedName>
        <fullName evidence="7">Uncharacterized protein</fullName>
    </submittedName>
</protein>
<feature type="active site" description="Proton acceptor" evidence="4">
    <location>
        <position position="262"/>
    </location>
</feature>
<dbReference type="Pfam" id="PF08100">
    <property type="entry name" value="Dimerisation"/>
    <property type="match status" value="1"/>
</dbReference>
<dbReference type="GO" id="GO:0032259">
    <property type="term" value="P:methylation"/>
    <property type="evidence" value="ECO:0007669"/>
    <property type="project" value="UniProtKB-KW"/>
</dbReference>
<evidence type="ECO:0000313" key="7">
    <source>
        <dbReference type="EMBL" id="RCG16175.1"/>
    </source>
</evidence>
<dbReference type="InterPro" id="IPR012967">
    <property type="entry name" value="COMT_dimerisation"/>
</dbReference>
<dbReference type="InterPro" id="IPR029063">
    <property type="entry name" value="SAM-dependent_MTases_sf"/>
</dbReference>
<dbReference type="SUPFAM" id="SSF53335">
    <property type="entry name" value="S-adenosyl-L-methionine-dependent methyltransferases"/>
    <property type="match status" value="1"/>
</dbReference>
<dbReference type="EMBL" id="QOIM01000039">
    <property type="protein sequence ID" value="RCG16175.1"/>
    <property type="molecule type" value="Genomic_DNA"/>
</dbReference>
<evidence type="ECO:0000259" key="5">
    <source>
        <dbReference type="Pfam" id="PF00891"/>
    </source>
</evidence>
<dbReference type="PROSITE" id="PS51683">
    <property type="entry name" value="SAM_OMT_II"/>
    <property type="match status" value="1"/>
</dbReference>
<dbReference type="GO" id="GO:0008171">
    <property type="term" value="F:O-methyltransferase activity"/>
    <property type="evidence" value="ECO:0007669"/>
    <property type="project" value="InterPro"/>
</dbReference>